<sequence>MHFGGFCRLRKRDLDPLFQFCHEGEALPPHILRDT</sequence>
<reference evidence="1" key="1">
    <citation type="submission" date="2014-11" db="EMBL/GenBank/DDBJ databases">
        <authorList>
            <person name="Amaro Gonzalez C."/>
        </authorList>
    </citation>
    <scope>NUCLEOTIDE SEQUENCE</scope>
</reference>
<dbReference type="AlphaFoldDB" id="A0A0E9TNA7"/>
<dbReference type="EMBL" id="GBXM01053645">
    <property type="protein sequence ID" value="JAH54932.1"/>
    <property type="molecule type" value="Transcribed_RNA"/>
</dbReference>
<organism evidence="1">
    <name type="scientific">Anguilla anguilla</name>
    <name type="common">European freshwater eel</name>
    <name type="synonym">Muraena anguilla</name>
    <dbReference type="NCBI Taxonomy" id="7936"/>
    <lineage>
        <taxon>Eukaryota</taxon>
        <taxon>Metazoa</taxon>
        <taxon>Chordata</taxon>
        <taxon>Craniata</taxon>
        <taxon>Vertebrata</taxon>
        <taxon>Euteleostomi</taxon>
        <taxon>Actinopterygii</taxon>
        <taxon>Neopterygii</taxon>
        <taxon>Teleostei</taxon>
        <taxon>Anguilliformes</taxon>
        <taxon>Anguillidae</taxon>
        <taxon>Anguilla</taxon>
    </lineage>
</organism>
<protein>
    <submittedName>
        <fullName evidence="1">Uncharacterized protein</fullName>
    </submittedName>
</protein>
<accession>A0A0E9TNA7</accession>
<proteinExistence type="predicted"/>
<evidence type="ECO:0000313" key="1">
    <source>
        <dbReference type="EMBL" id="JAH54932.1"/>
    </source>
</evidence>
<reference evidence="1" key="2">
    <citation type="journal article" date="2015" name="Fish Shellfish Immunol.">
        <title>Early steps in the European eel (Anguilla anguilla)-Vibrio vulnificus interaction in the gills: Role of the RtxA13 toxin.</title>
        <authorList>
            <person name="Callol A."/>
            <person name="Pajuelo D."/>
            <person name="Ebbesson L."/>
            <person name="Teles M."/>
            <person name="MacKenzie S."/>
            <person name="Amaro C."/>
        </authorList>
    </citation>
    <scope>NUCLEOTIDE SEQUENCE</scope>
</reference>
<name>A0A0E9TNA7_ANGAN</name>